<protein>
    <submittedName>
        <fullName evidence="2">Transcriptional regulator</fullName>
    </submittedName>
</protein>
<reference evidence="2" key="1">
    <citation type="submission" date="2021-04" db="EMBL/GenBank/DDBJ databases">
        <title>Oceanospirillales bacteria with DddD are important DMSP degraders in coastal seawater.</title>
        <authorList>
            <person name="Liu J."/>
        </authorList>
    </citation>
    <scope>NUCLEOTIDE SEQUENCE</scope>
    <source>
        <strain evidence="2">D13-4</strain>
    </source>
</reference>
<evidence type="ECO:0000256" key="1">
    <source>
        <dbReference type="SAM" id="MobiDB-lite"/>
    </source>
</evidence>
<dbReference type="RefSeq" id="WP_255836434.1">
    <property type="nucleotide sequence ID" value="NZ_CP073346.1"/>
</dbReference>
<gene>
    <name evidence="2" type="ORF">KDW96_11685</name>
</gene>
<sequence length="74" mass="8716">MSRYLDEAQSSARLDAKARRKQLDQRRMEYRRAIESYAEQRLLQQQLSDYPELIAASYRVASRAPTRRSAQPGR</sequence>
<dbReference type="Proteomes" id="UP001059672">
    <property type="component" value="Chromosome"/>
</dbReference>
<dbReference type="NCBIfam" id="NF046101">
    <property type="entry name" value="PA3496_fam"/>
    <property type="match status" value="1"/>
</dbReference>
<keyword evidence="3" id="KW-1185">Reference proteome</keyword>
<feature type="region of interest" description="Disordered" evidence="1">
    <location>
        <begin position="1"/>
        <end position="21"/>
    </location>
</feature>
<accession>A0ABY5H2J3</accession>
<proteinExistence type="predicted"/>
<evidence type="ECO:0000313" key="3">
    <source>
        <dbReference type="Proteomes" id="UP001059672"/>
    </source>
</evidence>
<evidence type="ECO:0000313" key="2">
    <source>
        <dbReference type="EMBL" id="UTW05853.1"/>
    </source>
</evidence>
<organism evidence="2 3">
    <name type="scientific">Pseudomonas benzenivorans</name>
    <dbReference type="NCBI Taxonomy" id="556533"/>
    <lineage>
        <taxon>Bacteria</taxon>
        <taxon>Pseudomonadati</taxon>
        <taxon>Pseudomonadota</taxon>
        <taxon>Gammaproteobacteria</taxon>
        <taxon>Pseudomonadales</taxon>
        <taxon>Pseudomonadaceae</taxon>
        <taxon>Pseudomonas</taxon>
    </lineage>
</organism>
<dbReference type="InterPro" id="IPR058059">
    <property type="entry name" value="PA3496-like"/>
</dbReference>
<name>A0ABY5H2J3_9PSED</name>
<dbReference type="EMBL" id="CP073346">
    <property type="protein sequence ID" value="UTW05853.1"/>
    <property type="molecule type" value="Genomic_DNA"/>
</dbReference>